<dbReference type="InterPro" id="IPR050276">
    <property type="entry name" value="MshD_Acetyltransferase"/>
</dbReference>
<dbReference type="AlphaFoldDB" id="A0AAJ5UVC4"/>
<dbReference type="SUPFAM" id="SSF55729">
    <property type="entry name" value="Acyl-CoA N-acyltransferases (Nat)"/>
    <property type="match status" value="1"/>
</dbReference>
<sequence>MIELRKINGDNIDEVIALEVNENQKDYIETTNLRSFADAHMMNADGIPATPFAIYADEIVVGFLMYIYDTLDHESFETEVFYGKKSYFIWHMMIDKHYQGQGYGKLAFEKMLKDIETTPDGEAEYVTLFYHTSNVKAKTLYASFGFMETGIIQDSSMLAIKKLDRNITESLVNRISLKEM</sequence>
<dbReference type="CDD" id="cd04301">
    <property type="entry name" value="NAT_SF"/>
    <property type="match status" value="1"/>
</dbReference>
<evidence type="ECO:0000313" key="3">
    <source>
        <dbReference type="Proteomes" id="UP001219585"/>
    </source>
</evidence>
<keyword evidence="2" id="KW-0012">Acyltransferase</keyword>
<reference evidence="2" key="1">
    <citation type="submission" date="2022-11" db="EMBL/GenBank/DDBJ databases">
        <title>Lysinibacillus irui.</title>
        <authorList>
            <person name="Akintayo S.O."/>
        </authorList>
    </citation>
    <scope>NUCLEOTIDE SEQUENCE</scope>
    <source>
        <strain evidence="2">IRB4-01</strain>
    </source>
</reference>
<dbReference type="PANTHER" id="PTHR43617">
    <property type="entry name" value="L-AMINO ACID N-ACETYLTRANSFERASE"/>
    <property type="match status" value="1"/>
</dbReference>
<dbReference type="PANTHER" id="PTHR43617:SF2">
    <property type="entry name" value="UPF0039 PROTEIN SLL0451"/>
    <property type="match status" value="1"/>
</dbReference>
<organism evidence="2 3">
    <name type="scientific">Lysinibacillus irui</name>
    <dbReference type="NCBI Taxonomy" id="2998077"/>
    <lineage>
        <taxon>Bacteria</taxon>
        <taxon>Bacillati</taxon>
        <taxon>Bacillota</taxon>
        <taxon>Bacilli</taxon>
        <taxon>Bacillales</taxon>
        <taxon>Bacillaceae</taxon>
        <taxon>Lysinibacillus</taxon>
    </lineage>
</organism>
<feature type="domain" description="N-acetyltransferase" evidence="1">
    <location>
        <begin position="2"/>
        <end position="164"/>
    </location>
</feature>
<dbReference type="Gene3D" id="3.40.630.30">
    <property type="match status" value="1"/>
</dbReference>
<gene>
    <name evidence="2" type="ORF">OU989_09610</name>
</gene>
<name>A0AAJ5UVC4_9BACI</name>
<dbReference type="InterPro" id="IPR016181">
    <property type="entry name" value="Acyl_CoA_acyltransferase"/>
</dbReference>
<dbReference type="RefSeq" id="WP_274796917.1">
    <property type="nucleotide sequence ID" value="NZ_CP113527.1"/>
</dbReference>
<dbReference type="PROSITE" id="PS51186">
    <property type="entry name" value="GNAT"/>
    <property type="match status" value="1"/>
</dbReference>
<dbReference type="KEGG" id="liu:OU989_09610"/>
<keyword evidence="2" id="KW-0808">Transferase</keyword>
<dbReference type="EC" id="2.3.1.-" evidence="2"/>
<accession>A0AAJ5UVC4</accession>
<dbReference type="Pfam" id="PF00583">
    <property type="entry name" value="Acetyltransf_1"/>
    <property type="match status" value="1"/>
</dbReference>
<proteinExistence type="predicted"/>
<evidence type="ECO:0000313" key="2">
    <source>
        <dbReference type="EMBL" id="WDV08709.1"/>
    </source>
</evidence>
<evidence type="ECO:0000259" key="1">
    <source>
        <dbReference type="PROSITE" id="PS51186"/>
    </source>
</evidence>
<protein>
    <submittedName>
        <fullName evidence="2">GNAT family N-acetyltransferase</fullName>
        <ecNumber evidence="2">2.3.1.-</ecNumber>
    </submittedName>
</protein>
<dbReference type="GO" id="GO:0016747">
    <property type="term" value="F:acyltransferase activity, transferring groups other than amino-acyl groups"/>
    <property type="evidence" value="ECO:0007669"/>
    <property type="project" value="InterPro"/>
</dbReference>
<dbReference type="Proteomes" id="UP001219585">
    <property type="component" value="Chromosome"/>
</dbReference>
<dbReference type="InterPro" id="IPR000182">
    <property type="entry name" value="GNAT_dom"/>
</dbReference>
<dbReference type="EMBL" id="CP113527">
    <property type="protein sequence ID" value="WDV08709.1"/>
    <property type="molecule type" value="Genomic_DNA"/>
</dbReference>